<sequence>MSPVPDRDAVDDRLDRIESHLAIGQLPIRYAIAVDSRDLDAWAACFRPDVDMGRHGAGREALRGHIEPLVRGFYRSIHQICGHRIEFVDRDHATGVVYCRAEHEVGDRWIVMAICYLDDYVRIDGEWFFSRRREKHWYAADVTERPQAVDFGSWDGAPSPALPAHFPSWVSFWQDDPSVGRLTARP</sequence>
<dbReference type="Gene3D" id="3.10.450.50">
    <property type="match status" value="1"/>
</dbReference>
<name>A0A6I4MFA6_9ACTN</name>
<proteinExistence type="predicted"/>
<dbReference type="SUPFAM" id="SSF54427">
    <property type="entry name" value="NTF2-like"/>
    <property type="match status" value="1"/>
</dbReference>
<dbReference type="InterPro" id="IPR032710">
    <property type="entry name" value="NTF2-like_dom_sf"/>
</dbReference>
<evidence type="ECO:0000313" key="2">
    <source>
        <dbReference type="EMBL" id="MWA00906.1"/>
    </source>
</evidence>
<evidence type="ECO:0000313" key="3">
    <source>
        <dbReference type="Proteomes" id="UP000462055"/>
    </source>
</evidence>
<organism evidence="2 3">
    <name type="scientific">Actinomadura physcomitrii</name>
    <dbReference type="NCBI Taxonomy" id="2650748"/>
    <lineage>
        <taxon>Bacteria</taxon>
        <taxon>Bacillati</taxon>
        <taxon>Actinomycetota</taxon>
        <taxon>Actinomycetes</taxon>
        <taxon>Streptosporangiales</taxon>
        <taxon>Thermomonosporaceae</taxon>
        <taxon>Actinomadura</taxon>
    </lineage>
</organism>
<dbReference type="EMBL" id="WBMS02000007">
    <property type="protein sequence ID" value="MWA00906.1"/>
    <property type="molecule type" value="Genomic_DNA"/>
</dbReference>
<keyword evidence="3" id="KW-1185">Reference proteome</keyword>
<evidence type="ECO:0000259" key="1">
    <source>
        <dbReference type="Pfam" id="PF13577"/>
    </source>
</evidence>
<reference evidence="2" key="1">
    <citation type="submission" date="2019-12" db="EMBL/GenBank/DDBJ databases">
        <title>Actinomadura physcomitrii sp. nov., a novel actinomycete isolated from moss [Physcomitrium sphaericum (Ludw) Fuernr].</title>
        <authorList>
            <person name="Zhuang X."/>
        </authorList>
    </citation>
    <scope>NUCLEOTIDE SEQUENCE [LARGE SCALE GENOMIC DNA]</scope>
    <source>
        <strain evidence="2">LD22</strain>
    </source>
</reference>
<dbReference type="Pfam" id="PF13577">
    <property type="entry name" value="SnoaL_4"/>
    <property type="match status" value="1"/>
</dbReference>
<feature type="domain" description="SnoaL-like" evidence="1">
    <location>
        <begin position="16"/>
        <end position="133"/>
    </location>
</feature>
<protein>
    <submittedName>
        <fullName evidence="2">Nuclear transport factor 2 family protein</fullName>
    </submittedName>
</protein>
<gene>
    <name evidence="2" type="ORF">F8568_011030</name>
</gene>
<dbReference type="InterPro" id="IPR037401">
    <property type="entry name" value="SnoaL-like"/>
</dbReference>
<dbReference type="Proteomes" id="UP000462055">
    <property type="component" value="Unassembled WGS sequence"/>
</dbReference>
<dbReference type="CDD" id="cd00531">
    <property type="entry name" value="NTF2_like"/>
    <property type="match status" value="1"/>
</dbReference>
<comment type="caution">
    <text evidence="2">The sequence shown here is derived from an EMBL/GenBank/DDBJ whole genome shotgun (WGS) entry which is preliminary data.</text>
</comment>
<accession>A0A6I4MFA6</accession>
<dbReference type="AlphaFoldDB" id="A0A6I4MFA6"/>